<gene>
    <name evidence="2" type="ordered locus">Runsl_0133</name>
</gene>
<dbReference type="Proteomes" id="UP000000493">
    <property type="component" value="Chromosome"/>
</dbReference>
<reference evidence="3" key="1">
    <citation type="submission" date="2011-06" db="EMBL/GenBank/DDBJ databases">
        <title>The complete genome of chromosome of Runella slithyformis DSM 19594.</title>
        <authorList>
            <consortium name="US DOE Joint Genome Institute (JGI-PGF)"/>
            <person name="Lucas S."/>
            <person name="Han J."/>
            <person name="Lapidus A."/>
            <person name="Bruce D."/>
            <person name="Goodwin L."/>
            <person name="Pitluck S."/>
            <person name="Peters L."/>
            <person name="Kyrpides N."/>
            <person name="Mavromatis K."/>
            <person name="Ivanova N."/>
            <person name="Ovchinnikova G."/>
            <person name="Zhang X."/>
            <person name="Misra M."/>
            <person name="Detter J.C."/>
            <person name="Tapia R."/>
            <person name="Han C."/>
            <person name="Land M."/>
            <person name="Hauser L."/>
            <person name="Markowitz V."/>
            <person name="Cheng J.-F."/>
            <person name="Hugenholtz P."/>
            <person name="Woyke T."/>
            <person name="Wu D."/>
            <person name="Tindall B."/>
            <person name="Faehrich R."/>
            <person name="Brambilla E."/>
            <person name="Klenk H.-P."/>
            <person name="Eisen J.A."/>
        </authorList>
    </citation>
    <scope>NUCLEOTIDE SEQUENCE [LARGE SCALE GENOMIC DNA]</scope>
    <source>
        <strain evidence="3">ATCC 29530 / DSM 19594 / LMG 11500 / NCIMB 11436 / LSU 4</strain>
    </source>
</reference>
<reference evidence="2 3" key="2">
    <citation type="journal article" date="2012" name="Stand. Genomic Sci.">
        <title>Complete genome sequence of the aquatic bacterium Runella slithyformis type strain (LSU 4(T)).</title>
        <authorList>
            <person name="Copeland A."/>
            <person name="Zhang X."/>
            <person name="Misra M."/>
            <person name="Lapidus A."/>
            <person name="Nolan M."/>
            <person name="Lucas S."/>
            <person name="Deshpande S."/>
            <person name="Cheng J.F."/>
            <person name="Tapia R."/>
            <person name="Goodwin L.A."/>
            <person name="Pitluck S."/>
            <person name="Liolios K."/>
            <person name="Pagani I."/>
            <person name="Ivanova N."/>
            <person name="Mikhailova N."/>
            <person name="Pati A."/>
            <person name="Chen A."/>
            <person name="Palaniappan K."/>
            <person name="Land M."/>
            <person name="Hauser L."/>
            <person name="Pan C."/>
            <person name="Jeffries C.D."/>
            <person name="Detter J.C."/>
            <person name="Brambilla E.M."/>
            <person name="Rohde M."/>
            <person name="Djao O.D."/>
            <person name="Goker M."/>
            <person name="Sikorski J."/>
            <person name="Tindall B.J."/>
            <person name="Woyke T."/>
            <person name="Bristow J."/>
            <person name="Eisen J.A."/>
            <person name="Markowitz V."/>
            <person name="Hugenholtz P."/>
            <person name="Kyrpides N.C."/>
            <person name="Klenk H.P."/>
            <person name="Mavromatis K."/>
        </authorList>
    </citation>
    <scope>NUCLEOTIDE SEQUENCE [LARGE SCALE GENOMIC DNA]</scope>
    <source>
        <strain evidence="3">ATCC 29530 / DSM 19594 / LMG 11500 / NCIMB 11436 / LSU 4</strain>
    </source>
</reference>
<evidence type="ECO:0000313" key="2">
    <source>
        <dbReference type="EMBL" id="AEI46591.1"/>
    </source>
</evidence>
<feature type="transmembrane region" description="Helical" evidence="1">
    <location>
        <begin position="20"/>
        <end position="36"/>
    </location>
</feature>
<keyword evidence="1" id="KW-0812">Transmembrane</keyword>
<evidence type="ECO:0000313" key="3">
    <source>
        <dbReference type="Proteomes" id="UP000000493"/>
    </source>
</evidence>
<feature type="transmembrane region" description="Helical" evidence="1">
    <location>
        <begin position="212"/>
        <end position="233"/>
    </location>
</feature>
<organism evidence="2 3">
    <name type="scientific">Runella slithyformis (strain ATCC 29530 / DSM 19594 / LMG 11500 / NCIMB 11436 / LSU 4)</name>
    <dbReference type="NCBI Taxonomy" id="761193"/>
    <lineage>
        <taxon>Bacteria</taxon>
        <taxon>Pseudomonadati</taxon>
        <taxon>Bacteroidota</taxon>
        <taxon>Cytophagia</taxon>
        <taxon>Cytophagales</taxon>
        <taxon>Spirosomataceae</taxon>
        <taxon>Runella</taxon>
    </lineage>
</organism>
<feature type="transmembrane region" description="Helical" evidence="1">
    <location>
        <begin position="89"/>
        <end position="108"/>
    </location>
</feature>
<keyword evidence="1" id="KW-1133">Transmembrane helix</keyword>
<feature type="transmembrane region" description="Helical" evidence="1">
    <location>
        <begin position="48"/>
        <end position="68"/>
    </location>
</feature>
<proteinExistence type="predicted"/>
<dbReference type="RefSeq" id="WP_013925916.1">
    <property type="nucleotide sequence ID" value="NC_015703.1"/>
</dbReference>
<evidence type="ECO:0008006" key="4">
    <source>
        <dbReference type="Google" id="ProtNLM"/>
    </source>
</evidence>
<accession>A0A7U3ZG40</accession>
<dbReference type="AlphaFoldDB" id="A0A7U3ZG40"/>
<name>A0A7U3ZG40_RUNSL</name>
<keyword evidence="1" id="KW-0472">Membrane</keyword>
<evidence type="ECO:0000256" key="1">
    <source>
        <dbReference type="SAM" id="Phobius"/>
    </source>
</evidence>
<dbReference type="KEGG" id="rsi:Runsl_0133"/>
<keyword evidence="3" id="KW-1185">Reference proteome</keyword>
<feature type="transmembrane region" description="Helical" evidence="1">
    <location>
        <begin position="114"/>
        <end position="132"/>
    </location>
</feature>
<protein>
    <recommendedName>
        <fullName evidence="4">Prenyltransferase</fullName>
    </recommendedName>
</protein>
<sequence length="284" mass="31824">MKWLQNMIFIINYYLQRAHWLSLDVVVGAMVTHVIASRLPDGHGKVSWVSTALAGIAVFMIYVVDRLLDNRKPDHSPTPRHAFHVKHEGLLIKVLSGLGAVACVLLFWVPAKVLWFGLGLTGLVALYLWFAFKISVTHIAQVFKEPLVALVYTAGIWGPAILTQTTLAWESSVLMALYGLLAFQNLLLFSWFESLELEEGFSLAIAWGTETVSAALNWLLWLIVAGALCVLFFTSYRYCVRAAIVVTVMSACTHWLKRSSATALPDERYRRLGDGIFLITLWLL</sequence>
<dbReference type="EMBL" id="CP002859">
    <property type="protein sequence ID" value="AEI46591.1"/>
    <property type="molecule type" value="Genomic_DNA"/>
</dbReference>